<proteinExistence type="predicted"/>
<evidence type="ECO:0000313" key="1">
    <source>
        <dbReference type="EMBL" id="CAA9889636.1"/>
    </source>
</evidence>
<reference evidence="1 2" key="1">
    <citation type="submission" date="2020-02" db="EMBL/GenBank/DDBJ databases">
        <authorList>
            <person name="Hogendoorn C."/>
        </authorList>
    </citation>
    <scope>NUCLEOTIDE SEQUENCE [LARGE SCALE GENOMIC DNA]</scope>
    <source>
        <strain evidence="1">METHB21</strain>
    </source>
</reference>
<dbReference type="Gene3D" id="3.40.1350.10">
    <property type="match status" value="1"/>
</dbReference>
<comment type="caution">
    <text evidence="1">The sequence shown here is derived from an EMBL/GenBank/DDBJ whole genome shotgun (WGS) entry which is preliminary data.</text>
</comment>
<keyword evidence="2" id="KW-1185">Reference proteome</keyword>
<dbReference type="EMBL" id="CADCXN010000022">
    <property type="protein sequence ID" value="CAA9889636.1"/>
    <property type="molecule type" value="Genomic_DNA"/>
</dbReference>
<dbReference type="AlphaFoldDB" id="A0A8S0Y950"/>
<accession>A0A8S0Y950</accession>
<dbReference type="RefSeq" id="WP_174624628.1">
    <property type="nucleotide sequence ID" value="NZ_CADCXN010000022.1"/>
</dbReference>
<name>A0A8S0Y950_9GAMM</name>
<dbReference type="Proteomes" id="UP000494216">
    <property type="component" value="Unassembled WGS sequence"/>
</dbReference>
<sequence>MLIHVDITNGLTRKDAVFSPTTFKDIFLKESHLEEFIRSHVEILFVSENGEEASIESLLIVGQHVVNSERGKSDLMAIDGSGRLVLIEIKRDLEDIRQRKEPFEFQAIMYAAGLATIKTQERLIELIYAPYIEKHRSEESFREYKNLTASEIARRKLDEFLKINNASETFNQKQRILLVASEFDAQTLSAISWLIANGVDFSCFTLNPGKLLDQYFVNVEQVLPLPTLENNYVDIYSGSSLSNSKQRMSSATGSKQYLPRIPQLFEWDILKQGDILTIANKENSEAEVLSKTEVRHKGEAMTYNEWGKRITGWSTLNIYLFAVHKERGKTLDELRAEKMQQRQAQSQEDLIEQPTNVIESNLAV</sequence>
<evidence type="ECO:0000313" key="2">
    <source>
        <dbReference type="Proteomes" id="UP000494216"/>
    </source>
</evidence>
<dbReference type="GO" id="GO:0003676">
    <property type="term" value="F:nucleic acid binding"/>
    <property type="evidence" value="ECO:0007669"/>
    <property type="project" value="InterPro"/>
</dbReference>
<dbReference type="InterPro" id="IPR011856">
    <property type="entry name" value="tRNA_endonuc-like_dom_sf"/>
</dbReference>
<evidence type="ECO:0008006" key="3">
    <source>
        <dbReference type="Google" id="ProtNLM"/>
    </source>
</evidence>
<gene>
    <name evidence="1" type="ORF">METHB2_1180003</name>
</gene>
<protein>
    <recommendedName>
        <fullName evidence="3">RAMA domain-containing protein</fullName>
    </recommendedName>
</protein>
<organism evidence="1 2">
    <name type="scientific">Candidatus Methylobacter favarea</name>
    <dbReference type="NCBI Taxonomy" id="2707345"/>
    <lineage>
        <taxon>Bacteria</taxon>
        <taxon>Pseudomonadati</taxon>
        <taxon>Pseudomonadota</taxon>
        <taxon>Gammaproteobacteria</taxon>
        <taxon>Methylococcales</taxon>
        <taxon>Methylococcaceae</taxon>
        <taxon>Methylobacter</taxon>
    </lineage>
</organism>